<proteinExistence type="predicted"/>
<dbReference type="InterPro" id="IPR057082">
    <property type="entry name" value="PH_C"/>
</dbReference>
<feature type="compositionally biased region" description="Basic and acidic residues" evidence="1">
    <location>
        <begin position="568"/>
        <end position="596"/>
    </location>
</feature>
<gene>
    <name evidence="4" type="ORF">MKZ38_005882</name>
</gene>
<feature type="domain" description="PH" evidence="3">
    <location>
        <begin position="365"/>
        <end position="476"/>
    </location>
</feature>
<evidence type="ECO:0000313" key="4">
    <source>
        <dbReference type="EMBL" id="KAJ2896091.1"/>
    </source>
</evidence>
<feature type="compositionally biased region" description="Basic and acidic residues" evidence="1">
    <location>
        <begin position="491"/>
        <end position="504"/>
    </location>
</feature>
<dbReference type="EMBL" id="JAKWBI020000354">
    <property type="protein sequence ID" value="KAJ2896091.1"/>
    <property type="molecule type" value="Genomic_DNA"/>
</dbReference>
<dbReference type="Pfam" id="PF23076">
    <property type="entry name" value="PH_FT_C"/>
    <property type="match status" value="1"/>
</dbReference>
<dbReference type="Proteomes" id="UP001201980">
    <property type="component" value="Unassembled WGS sequence"/>
</dbReference>
<dbReference type="AlphaFoldDB" id="A0AAD5RPW1"/>
<name>A0AAD5RPW1_9PEZI</name>
<comment type="caution">
    <text evidence="4">The sequence shown here is derived from an EMBL/GenBank/DDBJ whole genome shotgun (WGS) entry which is preliminary data.</text>
</comment>
<feature type="compositionally biased region" description="Basic and acidic residues" evidence="1">
    <location>
        <begin position="675"/>
        <end position="703"/>
    </location>
</feature>
<sequence>MALPMHYGYRPPPISPITGPGPGPAPWLINECRIEGEKCFVVAYQLDGLCQAIPPAWQAQVIMTAEEARATGNLLRTLADASYRHFQRVDLMINYLNVVLPSIKKTLADITKYYEDRSKSREMRWRAMYHHMSGEAGNVPLPQRFVLYAGYLNGLVQLLVRDVHFDDNRFQANRDRILTLRGQQKLAAPTDLVPFRQTTQLQLAGVDESVHWAEDIFSRPLPSRTLLKHLRPSEAFGPLGNQPPVPPASFRVLFEREFDEGTISVTVYEDRARQSPHVLLTKRQMGGVFYALKGAHELGIQRNHSAIELRRWSSRENRPVLWAVLYFVTWEELVLFHWAFVSLKTTSPALMRPNPAEFMMAGEKRLFQAKIIDDDYNHSLIVYKDKYTKGWRLHAAVWDGELRQAPMWTAFISHVWKDAKFLKRKSSRRVWLYDIDIYTFSSDYHPEHQRHGRGGAFEIKFDSEPGAQHFSELFQPASTEPSEATASNADSDEHAADEGDEHNVRGQVKMLSASTSTSTSNVTSATTSEDGDSNAGDSREKTDEDDDDDDDRIIHSEDASVSGAGEDSDTHGDTYSETHSDSRLGDSMHSEARSEDDLSDLPPQRGPHPGCLADYVDYIGPDEFSVEEMSSGREDDDSDRSSLGGLSDGATLKIGDRRESMLEDPEGFHQIEGTDEMHQLEGPEELSRLEAPKEPAKITDGRPPKPSVEDYPDEEY</sequence>
<evidence type="ECO:0000259" key="2">
    <source>
        <dbReference type="Pfam" id="PF23074"/>
    </source>
</evidence>
<organism evidence="4 5">
    <name type="scientific">Zalerion maritima</name>
    <dbReference type="NCBI Taxonomy" id="339359"/>
    <lineage>
        <taxon>Eukaryota</taxon>
        <taxon>Fungi</taxon>
        <taxon>Dikarya</taxon>
        <taxon>Ascomycota</taxon>
        <taxon>Pezizomycotina</taxon>
        <taxon>Sordariomycetes</taxon>
        <taxon>Lulworthiomycetidae</taxon>
        <taxon>Lulworthiales</taxon>
        <taxon>Lulworthiaceae</taxon>
        <taxon>Zalerion</taxon>
    </lineage>
</organism>
<evidence type="ECO:0000256" key="1">
    <source>
        <dbReference type="SAM" id="MobiDB-lite"/>
    </source>
</evidence>
<feature type="region of interest" description="Disordered" evidence="1">
    <location>
        <begin position="476"/>
        <end position="716"/>
    </location>
</feature>
<feature type="compositionally biased region" description="Polar residues" evidence="1">
    <location>
        <begin position="476"/>
        <end position="489"/>
    </location>
</feature>
<keyword evidence="5" id="KW-1185">Reference proteome</keyword>
<feature type="compositionally biased region" description="Basic and acidic residues" evidence="1">
    <location>
        <begin position="654"/>
        <end position="669"/>
    </location>
</feature>
<reference evidence="4" key="1">
    <citation type="submission" date="2022-07" db="EMBL/GenBank/DDBJ databases">
        <title>Draft genome sequence of Zalerion maritima ATCC 34329, a (micro)plastics degrading marine fungus.</title>
        <authorList>
            <person name="Paco A."/>
            <person name="Goncalves M.F.M."/>
            <person name="Rocha-Santos T.A.P."/>
            <person name="Alves A."/>
        </authorList>
    </citation>
    <scope>NUCLEOTIDE SEQUENCE</scope>
    <source>
        <strain evidence="4">ATCC 34329</strain>
    </source>
</reference>
<protein>
    <submittedName>
        <fullName evidence="4">Uncharacterized protein</fullName>
    </submittedName>
</protein>
<feature type="compositionally biased region" description="Low complexity" evidence="1">
    <location>
        <begin position="512"/>
        <end position="528"/>
    </location>
</feature>
<dbReference type="InterPro" id="IPR057081">
    <property type="entry name" value="PH_N"/>
</dbReference>
<dbReference type="Pfam" id="PF23074">
    <property type="entry name" value="PH_FT_N"/>
    <property type="match status" value="1"/>
</dbReference>
<feature type="domain" description="PH" evidence="2">
    <location>
        <begin position="249"/>
        <end position="353"/>
    </location>
</feature>
<evidence type="ECO:0000259" key="3">
    <source>
        <dbReference type="Pfam" id="PF23076"/>
    </source>
</evidence>
<accession>A0AAD5RPW1</accession>
<evidence type="ECO:0000313" key="5">
    <source>
        <dbReference type="Proteomes" id="UP001201980"/>
    </source>
</evidence>